<keyword evidence="2" id="KW-1185">Reference proteome</keyword>
<accession>A0ACB8QC28</accession>
<protein>
    <submittedName>
        <fullName evidence="1">Uncharacterized protein</fullName>
    </submittedName>
</protein>
<proteinExistence type="predicted"/>
<sequence length="191" mass="21172">QLAAAAQMIVFRENGMPVPFGELWRTRRTVVIFIRHFWCPSCQDYLISVMRDVDHAKLQRSGIQLVVVGCGPFNLIKSYRHIFRLPYQVFVDPSANQQLYSTLGMGTLLPSPARKSGGREGGEYARHGPVGGHVMVWKNALRTGMPIWAKGGDPAQLGGEFVLGPGIHCAYVHRMRHTRGHAPILDVLSAA</sequence>
<evidence type="ECO:0000313" key="1">
    <source>
        <dbReference type="EMBL" id="KAI0029277.1"/>
    </source>
</evidence>
<dbReference type="EMBL" id="MU273686">
    <property type="protein sequence ID" value="KAI0029277.1"/>
    <property type="molecule type" value="Genomic_DNA"/>
</dbReference>
<organism evidence="1 2">
    <name type="scientific">Vararia minispora EC-137</name>
    <dbReference type="NCBI Taxonomy" id="1314806"/>
    <lineage>
        <taxon>Eukaryota</taxon>
        <taxon>Fungi</taxon>
        <taxon>Dikarya</taxon>
        <taxon>Basidiomycota</taxon>
        <taxon>Agaricomycotina</taxon>
        <taxon>Agaricomycetes</taxon>
        <taxon>Russulales</taxon>
        <taxon>Lachnocladiaceae</taxon>
        <taxon>Vararia</taxon>
    </lineage>
</organism>
<reference evidence="1" key="2">
    <citation type="journal article" date="2022" name="New Phytol.">
        <title>Evolutionary transition to the ectomycorrhizal habit in the genomes of a hyperdiverse lineage of mushroom-forming fungi.</title>
        <authorList>
            <person name="Looney B."/>
            <person name="Miyauchi S."/>
            <person name="Morin E."/>
            <person name="Drula E."/>
            <person name="Courty P.E."/>
            <person name="Kohler A."/>
            <person name="Kuo A."/>
            <person name="LaButti K."/>
            <person name="Pangilinan J."/>
            <person name="Lipzen A."/>
            <person name="Riley R."/>
            <person name="Andreopoulos W."/>
            <person name="He G."/>
            <person name="Johnson J."/>
            <person name="Nolan M."/>
            <person name="Tritt A."/>
            <person name="Barry K.W."/>
            <person name="Grigoriev I.V."/>
            <person name="Nagy L.G."/>
            <person name="Hibbett D."/>
            <person name="Henrissat B."/>
            <person name="Matheny P.B."/>
            <person name="Labbe J."/>
            <person name="Martin F.M."/>
        </authorList>
    </citation>
    <scope>NUCLEOTIDE SEQUENCE</scope>
    <source>
        <strain evidence="1">EC-137</strain>
    </source>
</reference>
<feature type="non-terminal residue" evidence="1">
    <location>
        <position position="191"/>
    </location>
</feature>
<name>A0ACB8QC28_9AGAM</name>
<comment type="caution">
    <text evidence="1">The sequence shown here is derived from an EMBL/GenBank/DDBJ whole genome shotgun (WGS) entry which is preliminary data.</text>
</comment>
<reference evidence="1" key="1">
    <citation type="submission" date="2021-02" db="EMBL/GenBank/DDBJ databases">
        <authorList>
            <consortium name="DOE Joint Genome Institute"/>
            <person name="Ahrendt S."/>
            <person name="Looney B.P."/>
            <person name="Miyauchi S."/>
            <person name="Morin E."/>
            <person name="Drula E."/>
            <person name="Courty P.E."/>
            <person name="Chicoki N."/>
            <person name="Fauchery L."/>
            <person name="Kohler A."/>
            <person name="Kuo A."/>
            <person name="Labutti K."/>
            <person name="Pangilinan J."/>
            <person name="Lipzen A."/>
            <person name="Riley R."/>
            <person name="Andreopoulos W."/>
            <person name="He G."/>
            <person name="Johnson J."/>
            <person name="Barry K.W."/>
            <person name="Grigoriev I.V."/>
            <person name="Nagy L."/>
            <person name="Hibbett D."/>
            <person name="Henrissat B."/>
            <person name="Matheny P.B."/>
            <person name="Labbe J."/>
            <person name="Martin F."/>
        </authorList>
    </citation>
    <scope>NUCLEOTIDE SEQUENCE</scope>
    <source>
        <strain evidence="1">EC-137</strain>
    </source>
</reference>
<evidence type="ECO:0000313" key="2">
    <source>
        <dbReference type="Proteomes" id="UP000814128"/>
    </source>
</evidence>
<dbReference type="Proteomes" id="UP000814128">
    <property type="component" value="Unassembled WGS sequence"/>
</dbReference>
<feature type="non-terminal residue" evidence="1">
    <location>
        <position position="1"/>
    </location>
</feature>
<gene>
    <name evidence="1" type="ORF">K488DRAFT_28548</name>
</gene>